<evidence type="ECO:0000313" key="3">
    <source>
        <dbReference type="Proteomes" id="UP000422569"/>
    </source>
</evidence>
<feature type="region of interest" description="Disordered" evidence="1">
    <location>
        <begin position="1"/>
        <end position="26"/>
    </location>
</feature>
<dbReference type="EMBL" id="CP044331">
    <property type="protein sequence ID" value="QGM98756.1"/>
    <property type="molecule type" value="Genomic_DNA"/>
</dbReference>
<name>A0A6B8M852_9HYPH</name>
<proteinExistence type="predicted"/>
<organism evidence="2 3">
    <name type="scientific">Methylocystis parvus</name>
    <dbReference type="NCBI Taxonomy" id="134"/>
    <lineage>
        <taxon>Bacteria</taxon>
        <taxon>Pseudomonadati</taxon>
        <taxon>Pseudomonadota</taxon>
        <taxon>Alphaproteobacteria</taxon>
        <taxon>Hyphomicrobiales</taxon>
        <taxon>Methylocystaceae</taxon>
        <taxon>Methylocystis</taxon>
    </lineage>
</organism>
<dbReference type="KEGG" id="mpar:F7D14_15550"/>
<dbReference type="RefSeq" id="WP_154420035.1">
    <property type="nucleotide sequence ID" value="NZ_CP044331.1"/>
</dbReference>
<keyword evidence="3" id="KW-1185">Reference proteome</keyword>
<evidence type="ECO:0000256" key="1">
    <source>
        <dbReference type="SAM" id="MobiDB-lite"/>
    </source>
</evidence>
<evidence type="ECO:0000313" key="2">
    <source>
        <dbReference type="EMBL" id="QGM98756.1"/>
    </source>
</evidence>
<dbReference type="AlphaFoldDB" id="A0A6B8M852"/>
<gene>
    <name evidence="2" type="ORF">F7D14_15550</name>
</gene>
<reference evidence="2 3" key="1">
    <citation type="submission" date="2019-09" db="EMBL/GenBank/DDBJ databases">
        <title>Isolation and complete genome sequencing of Methylocystis species.</title>
        <authorList>
            <person name="Rumah B.L."/>
            <person name="Stead C.E."/>
            <person name="Stevens B.C."/>
            <person name="Minton N.P."/>
            <person name="Grosse-Honebrink A."/>
            <person name="Zhang Y."/>
        </authorList>
    </citation>
    <scope>NUCLEOTIDE SEQUENCE [LARGE SCALE GENOMIC DNA]</scope>
    <source>
        <strain evidence="2 3">BRCS2</strain>
    </source>
</reference>
<sequence length="166" mass="17161">MTEAPWRVRLGEEDGPGTPYSSPMMRNDGRTDMVAALRFALRLALALASSGMVATGPAESDPARSAPAPRSYDGVWTIDASTSSFFCPVKSKRITAVVQGGQVTKLTGLPASASGHIGPDGAVSFILKLLGVTATVSGKMNAGSGAGDWSSNSILCTRGDWRAAMN</sequence>
<dbReference type="Proteomes" id="UP000422569">
    <property type="component" value="Chromosome"/>
</dbReference>
<protein>
    <submittedName>
        <fullName evidence="2">Uncharacterized protein</fullName>
    </submittedName>
</protein>
<accession>A0A6B8M852</accession>